<dbReference type="SUPFAM" id="SSF53300">
    <property type="entry name" value="vWA-like"/>
    <property type="match status" value="1"/>
</dbReference>
<dbReference type="Pfam" id="PF13519">
    <property type="entry name" value="VWA_2"/>
    <property type="match status" value="1"/>
</dbReference>
<dbReference type="EMBL" id="FWFU01000002">
    <property type="protein sequence ID" value="SLN30853.1"/>
    <property type="molecule type" value="Genomic_DNA"/>
</dbReference>
<dbReference type="SMART" id="SM00327">
    <property type="entry name" value="VWA"/>
    <property type="match status" value="1"/>
</dbReference>
<dbReference type="AlphaFoldDB" id="A0A1X6YT86"/>
<feature type="chain" id="PRO_5010883725" evidence="1">
    <location>
        <begin position="33"/>
        <end position="681"/>
    </location>
</feature>
<dbReference type="OrthoDB" id="9783818at2"/>
<evidence type="ECO:0000313" key="4">
    <source>
        <dbReference type="Proteomes" id="UP000193207"/>
    </source>
</evidence>
<name>A0A1X6YT86_9RHOB</name>
<dbReference type="InterPro" id="IPR036465">
    <property type="entry name" value="vWFA_dom_sf"/>
</dbReference>
<proteinExistence type="predicted"/>
<dbReference type="RefSeq" id="WP_085817093.1">
    <property type="nucleotide sequence ID" value="NZ_FWFU01000002.1"/>
</dbReference>
<dbReference type="PROSITE" id="PS50234">
    <property type="entry name" value="VWFA"/>
    <property type="match status" value="1"/>
</dbReference>
<feature type="domain" description="VWFA" evidence="2">
    <location>
        <begin position="36"/>
        <end position="215"/>
    </location>
</feature>
<protein>
    <submittedName>
        <fullName evidence="3">von Willebrand factor type A domain protein</fullName>
    </submittedName>
</protein>
<evidence type="ECO:0000313" key="3">
    <source>
        <dbReference type="EMBL" id="SLN30853.1"/>
    </source>
</evidence>
<sequence length="681" mass="71774">MSYAKSRVSALRSAALSLAAALSLGLTGTAQAADENVMVVFDGSNSMWGQIDGTAKIEIARGVMENLLGDWTEDRKVGLMAYGHRQRGDCSDIETLVAPGADTRAAILDRINAITPTGKTPLTDAIEQAATELSYTDTPATVVLISDGLESCERDPCALADTLESRGVAFTAHVVGFGLGADQDSGSLSCIAERTGGQYIQAANADELGRALGAISTAVAAAPEPEPVPEPEPELPAVTLTAPDSALAGSSFRIGWDPTLDPGDYVTIVPVGTPEGDYAGYVRVRDKSEADFRAPADTGLYELRYMTSKGGKVLGSTPIEITEPQVTVSGPETALAGSTIPVAWTGAVHGQDYITIVPMGADEGSHGDYTRVRDAAEGNLQAPADTGMYEIRYVLDEGKRTMASQPIEITAPEVTVSGPESALAGSSFTVAWTGAVHGQDYVTIVPMGADEGSHGDYTRVRDAAEGNLQAPADTGMYEIRYVLDEGKRTMASQPIEITAPEVTLSAQDKLRAGDALRVEWAGAVHPQDYITLVPMGTPDGDHAEYFRVRDGSSHDITAPDQPGLYELRYMLNEGRRVMARHTVEILAADAPLSSGASLSAPDSAAAGSQIEVGWSVDSTSADQRITLARADQAIFTWLSATKVDGPPPLSITLPDEPGSYELRFLDVTNQSVLARKVLVVE</sequence>
<feature type="signal peptide" evidence="1">
    <location>
        <begin position="1"/>
        <end position="32"/>
    </location>
</feature>
<evidence type="ECO:0000259" key="2">
    <source>
        <dbReference type="PROSITE" id="PS50234"/>
    </source>
</evidence>
<gene>
    <name evidence="3" type="ORF">ROH8110_01434</name>
</gene>
<dbReference type="Gene3D" id="3.40.50.410">
    <property type="entry name" value="von Willebrand factor, type A domain"/>
    <property type="match status" value="1"/>
</dbReference>
<dbReference type="Proteomes" id="UP000193207">
    <property type="component" value="Unassembled WGS sequence"/>
</dbReference>
<dbReference type="InterPro" id="IPR002035">
    <property type="entry name" value="VWF_A"/>
</dbReference>
<keyword evidence="4" id="KW-1185">Reference proteome</keyword>
<evidence type="ECO:0000256" key="1">
    <source>
        <dbReference type="SAM" id="SignalP"/>
    </source>
</evidence>
<keyword evidence="1" id="KW-0732">Signal</keyword>
<accession>A0A1X6YT86</accession>
<reference evidence="3 4" key="1">
    <citation type="submission" date="2017-03" db="EMBL/GenBank/DDBJ databases">
        <authorList>
            <person name="Afonso C.L."/>
            <person name="Miller P.J."/>
            <person name="Scott M.A."/>
            <person name="Spackman E."/>
            <person name="Goraichik I."/>
            <person name="Dimitrov K.M."/>
            <person name="Suarez D.L."/>
            <person name="Swayne D.E."/>
        </authorList>
    </citation>
    <scope>NUCLEOTIDE SEQUENCE [LARGE SCALE GENOMIC DNA]</scope>
    <source>
        <strain evidence="3 4">CECT 8110</strain>
    </source>
</reference>
<organism evidence="3 4">
    <name type="scientific">Roseovarius halotolerans</name>
    <dbReference type="NCBI Taxonomy" id="505353"/>
    <lineage>
        <taxon>Bacteria</taxon>
        <taxon>Pseudomonadati</taxon>
        <taxon>Pseudomonadota</taxon>
        <taxon>Alphaproteobacteria</taxon>
        <taxon>Rhodobacterales</taxon>
        <taxon>Roseobacteraceae</taxon>
        <taxon>Roseovarius</taxon>
    </lineage>
</organism>